<organism evidence="1">
    <name type="scientific">Arundo donax</name>
    <name type="common">Giant reed</name>
    <name type="synonym">Donax arundinaceus</name>
    <dbReference type="NCBI Taxonomy" id="35708"/>
    <lineage>
        <taxon>Eukaryota</taxon>
        <taxon>Viridiplantae</taxon>
        <taxon>Streptophyta</taxon>
        <taxon>Embryophyta</taxon>
        <taxon>Tracheophyta</taxon>
        <taxon>Spermatophyta</taxon>
        <taxon>Magnoliopsida</taxon>
        <taxon>Liliopsida</taxon>
        <taxon>Poales</taxon>
        <taxon>Poaceae</taxon>
        <taxon>PACMAD clade</taxon>
        <taxon>Arundinoideae</taxon>
        <taxon>Arundineae</taxon>
        <taxon>Arundo</taxon>
    </lineage>
</organism>
<name>A0A0A8Y8F5_ARUDO</name>
<accession>A0A0A8Y8F5</accession>
<reference evidence="1" key="2">
    <citation type="journal article" date="2015" name="Data Brief">
        <title>Shoot transcriptome of the giant reed, Arundo donax.</title>
        <authorList>
            <person name="Barrero R.A."/>
            <person name="Guerrero F.D."/>
            <person name="Moolhuijzen P."/>
            <person name="Goolsby J.A."/>
            <person name="Tidwell J."/>
            <person name="Bellgard S.E."/>
            <person name="Bellgard M.I."/>
        </authorList>
    </citation>
    <scope>NUCLEOTIDE SEQUENCE</scope>
    <source>
        <tissue evidence="1">Shoot tissue taken approximately 20 cm above the soil surface</tissue>
    </source>
</reference>
<dbReference type="AlphaFoldDB" id="A0A0A8Y8F5"/>
<dbReference type="EMBL" id="GBRH01277858">
    <property type="protein sequence ID" value="JAD20037.1"/>
    <property type="molecule type" value="Transcribed_RNA"/>
</dbReference>
<reference evidence="1" key="1">
    <citation type="submission" date="2014-09" db="EMBL/GenBank/DDBJ databases">
        <authorList>
            <person name="Magalhaes I.L.F."/>
            <person name="Oliveira U."/>
            <person name="Santos F.R."/>
            <person name="Vidigal T.H.D.A."/>
            <person name="Brescovit A.D."/>
            <person name="Santos A.J."/>
        </authorList>
    </citation>
    <scope>NUCLEOTIDE SEQUENCE</scope>
    <source>
        <tissue evidence="1">Shoot tissue taken approximately 20 cm above the soil surface</tissue>
    </source>
</reference>
<protein>
    <submittedName>
        <fullName evidence="1">Uncharacterized protein</fullName>
    </submittedName>
</protein>
<evidence type="ECO:0000313" key="1">
    <source>
        <dbReference type="EMBL" id="JAD20037.1"/>
    </source>
</evidence>
<sequence>MQRYRASADSHDDIPCDESQHVSWVSSSSIFPDTQGENFSLRYSFMKLHFLSEHLQCNLCSALEKHEFFCQ</sequence>
<proteinExistence type="predicted"/>